<dbReference type="Pfam" id="PF00535">
    <property type="entry name" value="Glycos_transf_2"/>
    <property type="match status" value="1"/>
</dbReference>
<proteinExistence type="inferred from homology"/>
<dbReference type="EMBL" id="AP019695">
    <property type="protein sequence ID" value="BBK23272.1"/>
    <property type="molecule type" value="Genomic_DNA"/>
</dbReference>
<protein>
    <submittedName>
        <fullName evidence="6">Glycosyl transferase</fullName>
    </submittedName>
</protein>
<evidence type="ECO:0000256" key="3">
    <source>
        <dbReference type="ARBA" id="ARBA00022679"/>
    </source>
</evidence>
<evidence type="ECO:0000313" key="7">
    <source>
        <dbReference type="Proteomes" id="UP000464754"/>
    </source>
</evidence>
<feature type="transmembrane region" description="Helical" evidence="4">
    <location>
        <begin position="388"/>
        <end position="410"/>
    </location>
</feature>
<dbReference type="PANTHER" id="PTHR43630">
    <property type="entry name" value="POLY-BETA-1,6-N-ACETYL-D-GLUCOSAMINE SYNTHASE"/>
    <property type="match status" value="1"/>
</dbReference>
<dbReference type="GO" id="GO:0016757">
    <property type="term" value="F:glycosyltransferase activity"/>
    <property type="evidence" value="ECO:0007669"/>
    <property type="project" value="UniProtKB-KW"/>
</dbReference>
<keyword evidence="4" id="KW-0472">Membrane</keyword>
<keyword evidence="4" id="KW-0812">Transmembrane</keyword>
<evidence type="ECO:0000256" key="4">
    <source>
        <dbReference type="SAM" id="Phobius"/>
    </source>
</evidence>
<evidence type="ECO:0000259" key="5">
    <source>
        <dbReference type="Pfam" id="PF00535"/>
    </source>
</evidence>
<keyword evidence="7" id="KW-1185">Reference proteome</keyword>
<dbReference type="InterPro" id="IPR029044">
    <property type="entry name" value="Nucleotide-diphossugar_trans"/>
</dbReference>
<evidence type="ECO:0000256" key="2">
    <source>
        <dbReference type="ARBA" id="ARBA00022676"/>
    </source>
</evidence>
<feature type="transmembrane region" description="Helical" evidence="4">
    <location>
        <begin position="5"/>
        <end position="26"/>
    </location>
</feature>
<comment type="similarity">
    <text evidence="1">Belongs to the glycosyltransferase 2 family.</text>
</comment>
<gene>
    <name evidence="6" type="ORF">Aargi30884_21750</name>
</gene>
<feature type="transmembrane region" description="Helical" evidence="4">
    <location>
        <begin position="351"/>
        <end position="376"/>
    </location>
</feature>
<evidence type="ECO:0000256" key="1">
    <source>
        <dbReference type="ARBA" id="ARBA00006739"/>
    </source>
</evidence>
<accession>A0A6N4TMH2</accession>
<reference evidence="7" key="1">
    <citation type="submission" date="2019-05" db="EMBL/GenBank/DDBJ databases">
        <title>Complete genome sequencing of Absiella argi strain JCM 30884.</title>
        <authorList>
            <person name="Sakamoto M."/>
            <person name="Murakami T."/>
            <person name="Mori H."/>
        </authorList>
    </citation>
    <scope>NUCLEOTIDE SEQUENCE [LARGE SCALE GENOMIC DNA]</scope>
    <source>
        <strain evidence="7">JCM 30884</strain>
    </source>
</reference>
<feature type="domain" description="Glycosyltransferase 2-like" evidence="5">
    <location>
        <begin position="84"/>
        <end position="246"/>
    </location>
</feature>
<sequence length="422" mass="48753">MNIKFILSIGYGLCWFFFSLYFALIWGREISDELPVIYVWWVIIGIALLPGFLMNTMFFSNLLNQKMKHYPNTDEDITLLLCDHNEEVNIKETIQSILNQKYLGHIRVIVVDNASTDKTKEMVCSMRKDVPCQCTLEYTFCKELGKSKALNHGLRFVNTNYFLTVDADTCLEKHAVQNIMNHIVYKKSACVAANLFVKNTNDSFISKIQTYDYLLSIASVKRFQGSYHSTLVAQGAFSAYKTAVVKSMNGWKDVMGEDIVLTYEILNKKLASTYEPSAVGYTKVPATFDGLYNQRKRWAIGMIEGLSFIPPWKQTGFYPKFFTTINLSVIYLDLAFLFGFIPGVILAFLGYYYFVGFLTLFTIIFCILLYATMYLYQKKLHIEFQNSISGFVGFLLFFQFIQSISSLHGYCIRLFHRKEQWK</sequence>
<dbReference type="CDD" id="cd06423">
    <property type="entry name" value="CESA_like"/>
    <property type="match status" value="1"/>
</dbReference>
<keyword evidence="2" id="KW-0328">Glycosyltransferase</keyword>
<feature type="transmembrane region" description="Helical" evidence="4">
    <location>
        <begin position="38"/>
        <end position="59"/>
    </location>
</feature>
<dbReference type="KEGG" id="aarg:Aargi30884_21750"/>
<dbReference type="Proteomes" id="UP000464754">
    <property type="component" value="Chromosome"/>
</dbReference>
<dbReference type="Gene3D" id="3.90.550.10">
    <property type="entry name" value="Spore Coat Polysaccharide Biosynthesis Protein SpsA, Chain A"/>
    <property type="match status" value="1"/>
</dbReference>
<dbReference type="PANTHER" id="PTHR43630:SF1">
    <property type="entry name" value="POLY-BETA-1,6-N-ACETYL-D-GLUCOSAMINE SYNTHASE"/>
    <property type="match status" value="1"/>
</dbReference>
<dbReference type="SUPFAM" id="SSF53448">
    <property type="entry name" value="Nucleotide-diphospho-sugar transferases"/>
    <property type="match status" value="1"/>
</dbReference>
<dbReference type="RefSeq" id="WP_163052260.1">
    <property type="nucleotide sequence ID" value="NZ_AP019695.1"/>
</dbReference>
<feature type="transmembrane region" description="Helical" evidence="4">
    <location>
        <begin position="321"/>
        <end position="345"/>
    </location>
</feature>
<organism evidence="6 7">
    <name type="scientific">Amedibacterium intestinale</name>
    <dbReference type="NCBI Taxonomy" id="2583452"/>
    <lineage>
        <taxon>Bacteria</taxon>
        <taxon>Bacillati</taxon>
        <taxon>Bacillota</taxon>
        <taxon>Erysipelotrichia</taxon>
        <taxon>Erysipelotrichales</taxon>
        <taxon>Erysipelotrichaceae</taxon>
        <taxon>Amedibacterium</taxon>
    </lineage>
</organism>
<keyword evidence="3 6" id="KW-0808">Transferase</keyword>
<dbReference type="AlphaFoldDB" id="A0A6N4TMH2"/>
<evidence type="ECO:0000313" key="6">
    <source>
        <dbReference type="EMBL" id="BBK23272.1"/>
    </source>
</evidence>
<dbReference type="InterPro" id="IPR001173">
    <property type="entry name" value="Glyco_trans_2-like"/>
</dbReference>
<name>A0A6N4TMH2_9FIRM</name>
<keyword evidence="4" id="KW-1133">Transmembrane helix</keyword>